<dbReference type="Gene3D" id="2.120.10.80">
    <property type="entry name" value="Kelch-type beta propeller"/>
    <property type="match status" value="1"/>
</dbReference>
<comment type="caution">
    <text evidence="4">The sequence shown here is derived from an EMBL/GenBank/DDBJ whole genome shotgun (WGS) entry which is preliminary data.</text>
</comment>
<evidence type="ECO:0000256" key="2">
    <source>
        <dbReference type="SAM" id="Phobius"/>
    </source>
</evidence>
<feature type="chain" id="PRO_5003834930" evidence="3">
    <location>
        <begin position="22"/>
        <end position="710"/>
    </location>
</feature>
<feature type="region of interest" description="Disordered" evidence="1">
    <location>
        <begin position="486"/>
        <end position="524"/>
    </location>
</feature>
<dbReference type="EMBL" id="CAIF01000068">
    <property type="protein sequence ID" value="CCH43119.1"/>
    <property type="molecule type" value="Genomic_DNA"/>
</dbReference>
<accession>K0KNZ5</accession>
<dbReference type="AlphaFoldDB" id="K0KNZ5"/>
<dbReference type="InParanoid" id="K0KNZ5"/>
<feature type="compositionally biased region" description="Low complexity" evidence="1">
    <location>
        <begin position="493"/>
        <end position="508"/>
    </location>
</feature>
<dbReference type="STRING" id="1206466.K0KNZ5"/>
<evidence type="ECO:0000256" key="3">
    <source>
        <dbReference type="SAM" id="SignalP"/>
    </source>
</evidence>
<evidence type="ECO:0000313" key="5">
    <source>
        <dbReference type="Proteomes" id="UP000009328"/>
    </source>
</evidence>
<gene>
    <name evidence="4" type="ORF">BN7_2666</name>
</gene>
<dbReference type="InterPro" id="IPR015915">
    <property type="entry name" value="Kelch-typ_b-propeller"/>
</dbReference>
<keyword evidence="3" id="KW-0732">Signal</keyword>
<feature type="region of interest" description="Disordered" evidence="1">
    <location>
        <begin position="379"/>
        <end position="410"/>
    </location>
</feature>
<feature type="compositionally biased region" description="Polar residues" evidence="1">
    <location>
        <begin position="539"/>
        <end position="555"/>
    </location>
</feature>
<proteinExistence type="predicted"/>
<keyword evidence="2" id="KW-0472">Membrane</keyword>
<feature type="compositionally biased region" description="Low complexity" evidence="1">
    <location>
        <begin position="379"/>
        <end position="394"/>
    </location>
</feature>
<keyword evidence="2" id="KW-0812">Transmembrane</keyword>
<organism evidence="4 5">
    <name type="scientific">Wickerhamomyces ciferrii (strain ATCC 14091 / BCRC 22168 / CBS 111 / JCM 3599 / NBRC 0793 / NRRL Y-1031 F-60-10)</name>
    <name type="common">Yeast</name>
    <name type="synonym">Pichia ciferrii</name>
    <dbReference type="NCBI Taxonomy" id="1206466"/>
    <lineage>
        <taxon>Eukaryota</taxon>
        <taxon>Fungi</taxon>
        <taxon>Dikarya</taxon>
        <taxon>Ascomycota</taxon>
        <taxon>Saccharomycotina</taxon>
        <taxon>Saccharomycetes</taxon>
        <taxon>Phaffomycetales</taxon>
        <taxon>Wickerhamomycetaceae</taxon>
        <taxon>Wickerhamomyces</taxon>
    </lineage>
</organism>
<dbReference type="HOGENOM" id="CLU_401708_0_0_1"/>
<feature type="transmembrane region" description="Helical" evidence="2">
    <location>
        <begin position="416"/>
        <end position="439"/>
    </location>
</feature>
<sequence>MNIKGIEVWIILALFTRFIICEWDTAYSPLYPHAYLKLSNDELLKISNNQDFKSGDSISDTITPPTKGNFSITIANGDLYAFFEGDSKMSISRYDDKTDNWISIDYDTTLKKNTNYDYYQDCTVMTSASEDEDDEETGKDLIYIYGGQLQNNISTRILEFDPQKNTLNSVMTSITPTGFYGSSNAILDSKGITNLLIGGKASTGWVSMFQSATWEYKSWSFKTVKSSTQGINSRIHSLVLPIFPNNSSKASNVLVFGGTLGPNLASPSVLSLNVTDDDDNWEWKDLSKTTDLKIKDLLGAVVFNSTLFTVTKNSSSKKRSEGYSLNLFDTKSLKTIDSFNSSFKNSKSDKSESIQSSQSTEQSIESSLTSELSKISSANSESKTSISTQTITSSNDQPSGTITHKSSSSSKDNTKVIIPAVIVPIVGITIISIIIFFIYKKFNKSNDQNTDNSSIESDSEPDFYKEVNNLDNQSISSWNLKRNEYEKTRYQQQKSPTRSPTKSKTTQRPLPIRSPTKSSMGISDFTFDNTHIAKKLKRLSSTMSSTPKTPNVKRQSTFHEPFANPEDYQDKTELSPMSNFTNKSKISLISSKADTNSSLEMDRYPSNHDEKDEDSKIDEFLGNRDVQVLVSSKRRSKLRITNPDIESMTSISEVESGSIIFDEKHGSIYEDNSNKIDNNDDIFHDDHNKSFIEDQENEDYVREILKAFDD</sequence>
<evidence type="ECO:0000313" key="4">
    <source>
        <dbReference type="EMBL" id="CCH43119.1"/>
    </source>
</evidence>
<protein>
    <submittedName>
        <fullName evidence="4">Uncharacterized protein</fullName>
    </submittedName>
</protein>
<feature type="region of interest" description="Disordered" evidence="1">
    <location>
        <begin position="342"/>
        <end position="362"/>
    </location>
</feature>
<feature type="compositionally biased region" description="Low complexity" evidence="1">
    <location>
        <begin position="353"/>
        <end position="362"/>
    </location>
</feature>
<feature type="signal peptide" evidence="3">
    <location>
        <begin position="1"/>
        <end position="21"/>
    </location>
</feature>
<feature type="region of interest" description="Disordered" evidence="1">
    <location>
        <begin position="538"/>
        <end position="579"/>
    </location>
</feature>
<dbReference type="eggNOG" id="ENOG502SE2S">
    <property type="taxonomic scope" value="Eukaryota"/>
</dbReference>
<dbReference type="SUPFAM" id="SSF117281">
    <property type="entry name" value="Kelch motif"/>
    <property type="match status" value="1"/>
</dbReference>
<name>K0KNZ5_WICCF</name>
<evidence type="ECO:0000256" key="1">
    <source>
        <dbReference type="SAM" id="MobiDB-lite"/>
    </source>
</evidence>
<feature type="compositionally biased region" description="Polar residues" evidence="1">
    <location>
        <begin position="515"/>
        <end position="524"/>
    </location>
</feature>
<reference evidence="4 5" key="1">
    <citation type="journal article" date="2012" name="Eukaryot. Cell">
        <title>Draft genome sequence of Wickerhamomyces ciferrii NRRL Y-1031 F-60-10.</title>
        <authorList>
            <person name="Schneider J."/>
            <person name="Andrea H."/>
            <person name="Blom J."/>
            <person name="Jaenicke S."/>
            <person name="Ruckert C."/>
            <person name="Schorsch C."/>
            <person name="Szczepanowski R."/>
            <person name="Farwick M."/>
            <person name="Goesmann A."/>
            <person name="Puhler A."/>
            <person name="Schaffer S."/>
            <person name="Tauch A."/>
            <person name="Kohler T."/>
            <person name="Brinkrolf K."/>
        </authorList>
    </citation>
    <scope>NUCLEOTIDE SEQUENCE [LARGE SCALE GENOMIC DNA]</scope>
    <source>
        <strain evidence="5">ATCC 14091 / BCRC 22168 / CBS 111 / JCM 3599 / NBRC 0793 / NRRL Y-1031 F-60-10</strain>
    </source>
</reference>
<feature type="compositionally biased region" description="Polar residues" evidence="1">
    <location>
        <begin position="395"/>
        <end position="404"/>
    </location>
</feature>
<dbReference type="Proteomes" id="UP000009328">
    <property type="component" value="Unassembled WGS sequence"/>
</dbReference>
<keyword evidence="2" id="KW-1133">Transmembrane helix</keyword>
<keyword evidence="5" id="KW-1185">Reference proteome</keyword>